<proteinExistence type="predicted"/>
<dbReference type="AlphaFoldDB" id="A0A1G7LR38"/>
<sequence>MSGDRTTQLPLVNLADEIIVNRAGTTARILVKLLAAQFAQEASVSPTIASIANLGTAAGKMLYSTAPDTWAETPITAVGRALLDDADVAAQRETLGLGTVTTFAEAVTDLSAITRSGWSRFAAPVTANAPFATGAGMVMTIFYDGSSAVQLVWGYNKGESDTGQWIRWRAFNAWGAWVRLYGSESEIRAFALGDKQTWRNVVGSRVANTVYQNTTARPIFVSIRPNTAATGLLQVSADNVTWITIVSNGAVEYYQISAIVPPGHYYRATFTFSSWAELR</sequence>
<dbReference type="CDD" id="cd19958">
    <property type="entry name" value="pyocin_knob"/>
    <property type="match status" value="1"/>
</dbReference>
<dbReference type="RefSeq" id="WP_074554438.1">
    <property type="nucleotide sequence ID" value="NZ_CP119563.1"/>
</dbReference>
<dbReference type="OrthoDB" id="8266301at2"/>
<organism evidence="1 2">
    <name type="scientific">Rhodobacter capsulatus</name>
    <name type="common">Rhodopseudomonas capsulata</name>
    <dbReference type="NCBI Taxonomy" id="1061"/>
    <lineage>
        <taxon>Bacteria</taxon>
        <taxon>Pseudomonadati</taxon>
        <taxon>Pseudomonadota</taxon>
        <taxon>Alphaproteobacteria</taxon>
        <taxon>Rhodobacterales</taxon>
        <taxon>Rhodobacter group</taxon>
        <taxon>Rhodobacter</taxon>
    </lineage>
</organism>
<protein>
    <recommendedName>
        <fullName evidence="3">Phage tail protein</fullName>
    </recommendedName>
</protein>
<evidence type="ECO:0000313" key="1">
    <source>
        <dbReference type="EMBL" id="SDF51955.1"/>
    </source>
</evidence>
<evidence type="ECO:0000313" key="2">
    <source>
        <dbReference type="Proteomes" id="UP000183812"/>
    </source>
</evidence>
<name>A0A1G7LR38_RHOCA</name>
<reference evidence="1 2" key="1">
    <citation type="submission" date="2016-10" db="EMBL/GenBank/DDBJ databases">
        <authorList>
            <person name="de Groot N.N."/>
        </authorList>
    </citation>
    <scope>NUCLEOTIDE SEQUENCE [LARGE SCALE GENOMIC DNA]</scope>
    <source>
        <strain evidence="2">DSM 938 / 37b4</strain>
    </source>
</reference>
<gene>
    <name evidence="1" type="ORF">SAMN04244550_02375</name>
</gene>
<evidence type="ECO:0008006" key="3">
    <source>
        <dbReference type="Google" id="ProtNLM"/>
    </source>
</evidence>
<dbReference type="EMBL" id="FNAY01000012">
    <property type="protein sequence ID" value="SDF51955.1"/>
    <property type="molecule type" value="Genomic_DNA"/>
</dbReference>
<accession>A0A1G7LR38</accession>
<dbReference type="Proteomes" id="UP000183812">
    <property type="component" value="Unassembled WGS sequence"/>
</dbReference>